<reference evidence="1" key="1">
    <citation type="journal article" date="2014" name="Front. Microbiol.">
        <title>High frequency of phylogenetically diverse reductive dehalogenase-homologous genes in deep subseafloor sedimentary metagenomes.</title>
        <authorList>
            <person name="Kawai M."/>
            <person name="Futagami T."/>
            <person name="Toyoda A."/>
            <person name="Takaki Y."/>
            <person name="Nishi S."/>
            <person name="Hori S."/>
            <person name="Arai W."/>
            <person name="Tsubouchi T."/>
            <person name="Morono Y."/>
            <person name="Uchiyama I."/>
            <person name="Ito T."/>
            <person name="Fujiyama A."/>
            <person name="Inagaki F."/>
            <person name="Takami H."/>
        </authorList>
    </citation>
    <scope>NUCLEOTIDE SEQUENCE</scope>
    <source>
        <strain evidence="1">Expedition CK06-06</strain>
    </source>
</reference>
<dbReference type="GO" id="GO:0016616">
    <property type="term" value="F:oxidoreductase activity, acting on the CH-OH group of donors, NAD or NADP as acceptor"/>
    <property type="evidence" value="ECO:0007669"/>
    <property type="project" value="InterPro"/>
</dbReference>
<organism evidence="1">
    <name type="scientific">marine sediment metagenome</name>
    <dbReference type="NCBI Taxonomy" id="412755"/>
    <lineage>
        <taxon>unclassified sequences</taxon>
        <taxon>metagenomes</taxon>
        <taxon>ecological metagenomes</taxon>
    </lineage>
</organism>
<dbReference type="SUPFAM" id="SSF56327">
    <property type="entry name" value="LDH C-terminal domain-like"/>
    <property type="match status" value="1"/>
</dbReference>
<proteinExistence type="predicted"/>
<feature type="non-terminal residue" evidence="1">
    <location>
        <position position="1"/>
    </location>
</feature>
<sequence>CMSNIIPQGLTVRAALTGNFEQVVHALAMDPLTSAVLTLKEARDMAIEMYKAEKKYLSQFDDKKIKRVPTVQIPEGTEGVEVPLDPALAIAHRFGKLEKE</sequence>
<dbReference type="AlphaFoldDB" id="X1EN55"/>
<dbReference type="InterPro" id="IPR015955">
    <property type="entry name" value="Lactate_DH/Glyco_Ohase_4_C"/>
</dbReference>
<evidence type="ECO:0008006" key="2">
    <source>
        <dbReference type="Google" id="ProtNLM"/>
    </source>
</evidence>
<comment type="caution">
    <text evidence="1">The sequence shown here is derived from an EMBL/GenBank/DDBJ whole genome shotgun (WGS) entry which is preliminary data.</text>
</comment>
<name>X1EN55_9ZZZZ</name>
<accession>X1EN55</accession>
<dbReference type="EMBL" id="BARU01011922">
    <property type="protein sequence ID" value="GAH34831.1"/>
    <property type="molecule type" value="Genomic_DNA"/>
</dbReference>
<gene>
    <name evidence="1" type="ORF">S03H2_22207</name>
</gene>
<evidence type="ECO:0000313" key="1">
    <source>
        <dbReference type="EMBL" id="GAH34831.1"/>
    </source>
</evidence>
<dbReference type="Gene3D" id="3.90.110.10">
    <property type="entry name" value="Lactate dehydrogenase/glycoside hydrolase, family 4, C-terminal"/>
    <property type="match status" value="1"/>
</dbReference>
<protein>
    <recommendedName>
        <fullName evidence="2">Glycosyl hydrolase family 4 C-terminal domain-containing protein</fullName>
    </recommendedName>
</protein>